<evidence type="ECO:0000259" key="7">
    <source>
        <dbReference type="PROSITE" id="PS50178"/>
    </source>
</evidence>
<dbReference type="SUPFAM" id="SSF57903">
    <property type="entry name" value="FYVE/PHD zinc finger"/>
    <property type="match status" value="1"/>
</dbReference>
<dbReference type="InterPro" id="IPR000306">
    <property type="entry name" value="Znf_FYVE"/>
</dbReference>
<dbReference type="InterPro" id="IPR013083">
    <property type="entry name" value="Znf_RING/FYVE/PHD"/>
</dbReference>
<feature type="domain" description="FYVE-type" evidence="7">
    <location>
        <begin position="25"/>
        <end position="83"/>
    </location>
</feature>
<feature type="compositionally biased region" description="Acidic residues" evidence="5">
    <location>
        <begin position="339"/>
        <end position="363"/>
    </location>
</feature>
<evidence type="ECO:0000256" key="4">
    <source>
        <dbReference type="PROSITE-ProRule" id="PRU00175"/>
    </source>
</evidence>
<feature type="region of interest" description="Disordered" evidence="5">
    <location>
        <begin position="339"/>
        <end position="387"/>
    </location>
</feature>
<dbReference type="SMART" id="SM00064">
    <property type="entry name" value="FYVE"/>
    <property type="match status" value="1"/>
</dbReference>
<feature type="compositionally biased region" description="Basic and acidic residues" evidence="5">
    <location>
        <begin position="185"/>
        <end position="197"/>
    </location>
</feature>
<dbReference type="InterPro" id="IPR017455">
    <property type="entry name" value="Znf_FYVE-rel"/>
</dbReference>
<dbReference type="PANTHER" id="PTHR14879:SF5">
    <property type="entry name" value="RING-TYPE DOMAIN-CONTAINING PROTEIN"/>
    <property type="match status" value="1"/>
</dbReference>
<dbReference type="EMBL" id="WHUW01000017">
    <property type="protein sequence ID" value="KAF8438060.1"/>
    <property type="molecule type" value="Genomic_DNA"/>
</dbReference>
<organism evidence="8 9">
    <name type="scientific">Boletus edulis BED1</name>
    <dbReference type="NCBI Taxonomy" id="1328754"/>
    <lineage>
        <taxon>Eukaryota</taxon>
        <taxon>Fungi</taxon>
        <taxon>Dikarya</taxon>
        <taxon>Basidiomycota</taxon>
        <taxon>Agaricomycotina</taxon>
        <taxon>Agaricomycetes</taxon>
        <taxon>Agaricomycetidae</taxon>
        <taxon>Boletales</taxon>
        <taxon>Boletineae</taxon>
        <taxon>Boletaceae</taxon>
        <taxon>Boletoideae</taxon>
        <taxon>Boletus</taxon>
    </lineage>
</organism>
<dbReference type="AlphaFoldDB" id="A0AAD4GD84"/>
<keyword evidence="3" id="KW-0862">Zinc</keyword>
<feature type="compositionally biased region" description="Polar residues" evidence="5">
    <location>
        <begin position="207"/>
        <end position="231"/>
    </location>
</feature>
<accession>A0AAD4GD84</accession>
<evidence type="ECO:0000313" key="9">
    <source>
        <dbReference type="Proteomes" id="UP001194468"/>
    </source>
</evidence>
<comment type="caution">
    <text evidence="8">The sequence shown here is derived from an EMBL/GenBank/DDBJ whole genome shotgun (WGS) entry which is preliminary data.</text>
</comment>
<evidence type="ECO:0000256" key="1">
    <source>
        <dbReference type="ARBA" id="ARBA00022723"/>
    </source>
</evidence>
<evidence type="ECO:0000256" key="3">
    <source>
        <dbReference type="ARBA" id="ARBA00022833"/>
    </source>
</evidence>
<dbReference type="Pfam" id="PF13920">
    <property type="entry name" value="zf-C3HC4_3"/>
    <property type="match status" value="1"/>
</dbReference>
<name>A0AAD4GD84_BOLED</name>
<evidence type="ECO:0000259" key="6">
    <source>
        <dbReference type="PROSITE" id="PS50089"/>
    </source>
</evidence>
<dbReference type="Gene3D" id="3.30.40.10">
    <property type="entry name" value="Zinc/RING finger domain, C3HC4 (zinc finger)"/>
    <property type="match status" value="2"/>
</dbReference>
<dbReference type="SUPFAM" id="SSF57850">
    <property type="entry name" value="RING/U-box"/>
    <property type="match status" value="1"/>
</dbReference>
<keyword evidence="2 4" id="KW-0863">Zinc-finger</keyword>
<sequence length="507" mass="55459">MSTPAGIPLLSGSPPPPLGPIQRNCRKCKKEFNIIFNRRHECMHCGYDFCSSCTDYQALLPRRGRARGYDPAPVCGFCIDMLNITALSRAQLRSLPLAKLRRYIDAYNISVRNPVDKNDLVDVIVATRTPQGCLPPSNEDYYRKNSVPSSSTTGSSSSSTNRNPSTRGPPTSNTNSNPRSNRSFPRPDLDPSRRQRPQDVPYGTYTPRATPNTPRSRTTSAPLNPGTTRPTPGQPDISRPTSSAGRQPTPQTTSTTHVPSLSQTTPPLPPPPMSTLVTLPRSFVSALSIGTLKQILWEARVRVPPGVVEKEELVERVWALVEEEKRKDDEALEDVDFDNEDDMEGIGEPGGEEQDVVEMVDPESETRPNVAHEHGLGNNHYDRHGHAAGHSEMAHGEHLSVPVMDSGLPSSRPTTPQLSTSPPSSSSSPLHQASKSKPRPHPNLTNAERSGLCVVCQDEDACIAIIDCGHLALCRACSDLVLASSRECPLCRTRIVTEGRLLRIFKT</sequence>
<dbReference type="InterPro" id="IPR001841">
    <property type="entry name" value="Znf_RING"/>
</dbReference>
<protein>
    <recommendedName>
        <fullName evidence="10">RING-type domain-containing protein</fullName>
    </recommendedName>
</protein>
<feature type="compositionally biased region" description="Low complexity" evidence="5">
    <location>
        <begin position="148"/>
        <end position="184"/>
    </location>
</feature>
<gene>
    <name evidence="8" type="ORF">L210DRAFT_3545353</name>
</gene>
<dbReference type="Pfam" id="PF01363">
    <property type="entry name" value="FYVE"/>
    <property type="match status" value="1"/>
</dbReference>
<feature type="domain" description="RING-type" evidence="6">
    <location>
        <begin position="453"/>
        <end position="492"/>
    </location>
</feature>
<evidence type="ECO:0000313" key="8">
    <source>
        <dbReference type="EMBL" id="KAF8438060.1"/>
    </source>
</evidence>
<keyword evidence="1" id="KW-0479">Metal-binding</keyword>
<reference evidence="8" key="1">
    <citation type="submission" date="2019-10" db="EMBL/GenBank/DDBJ databases">
        <authorList>
            <consortium name="DOE Joint Genome Institute"/>
            <person name="Kuo A."/>
            <person name="Miyauchi S."/>
            <person name="Kiss E."/>
            <person name="Drula E."/>
            <person name="Kohler A."/>
            <person name="Sanchez-Garcia M."/>
            <person name="Andreopoulos B."/>
            <person name="Barry K.W."/>
            <person name="Bonito G."/>
            <person name="Buee M."/>
            <person name="Carver A."/>
            <person name="Chen C."/>
            <person name="Cichocki N."/>
            <person name="Clum A."/>
            <person name="Culley D."/>
            <person name="Crous P.W."/>
            <person name="Fauchery L."/>
            <person name="Girlanda M."/>
            <person name="Hayes R."/>
            <person name="Keri Z."/>
            <person name="LaButti K."/>
            <person name="Lipzen A."/>
            <person name="Lombard V."/>
            <person name="Magnuson J."/>
            <person name="Maillard F."/>
            <person name="Morin E."/>
            <person name="Murat C."/>
            <person name="Nolan M."/>
            <person name="Ohm R."/>
            <person name="Pangilinan J."/>
            <person name="Pereira M."/>
            <person name="Perotto S."/>
            <person name="Peter M."/>
            <person name="Riley R."/>
            <person name="Sitrit Y."/>
            <person name="Stielow B."/>
            <person name="Szollosi G."/>
            <person name="Zifcakova L."/>
            <person name="Stursova M."/>
            <person name="Spatafora J.W."/>
            <person name="Tedersoo L."/>
            <person name="Vaario L.-M."/>
            <person name="Yamada A."/>
            <person name="Yan M."/>
            <person name="Wang P."/>
            <person name="Xu J."/>
            <person name="Bruns T."/>
            <person name="Baldrian P."/>
            <person name="Vilgalys R."/>
            <person name="Henrissat B."/>
            <person name="Grigoriev I.V."/>
            <person name="Hibbett D."/>
            <person name="Nagy L.G."/>
            <person name="Martin F.M."/>
        </authorList>
    </citation>
    <scope>NUCLEOTIDE SEQUENCE</scope>
    <source>
        <strain evidence="8">BED1</strain>
    </source>
</reference>
<dbReference type="InterPro" id="IPR011011">
    <property type="entry name" value="Znf_FYVE_PHD"/>
</dbReference>
<feature type="region of interest" description="Disordered" evidence="5">
    <location>
        <begin position="132"/>
        <end position="274"/>
    </location>
</feature>
<evidence type="ECO:0000256" key="5">
    <source>
        <dbReference type="SAM" id="MobiDB-lite"/>
    </source>
</evidence>
<dbReference type="SMART" id="SM00184">
    <property type="entry name" value="RING"/>
    <property type="match status" value="2"/>
</dbReference>
<dbReference type="PROSITE" id="PS50178">
    <property type="entry name" value="ZF_FYVE"/>
    <property type="match status" value="1"/>
</dbReference>
<dbReference type="InterPro" id="IPR051728">
    <property type="entry name" value="RING-FYVE_E3_ubiquitin-ligase"/>
</dbReference>
<dbReference type="PROSITE" id="PS50089">
    <property type="entry name" value="ZF_RING_2"/>
    <property type="match status" value="1"/>
</dbReference>
<dbReference type="GO" id="GO:0008270">
    <property type="term" value="F:zinc ion binding"/>
    <property type="evidence" value="ECO:0007669"/>
    <property type="project" value="UniProtKB-KW"/>
</dbReference>
<dbReference type="Proteomes" id="UP001194468">
    <property type="component" value="Unassembled WGS sequence"/>
</dbReference>
<evidence type="ECO:0000256" key="2">
    <source>
        <dbReference type="ARBA" id="ARBA00022771"/>
    </source>
</evidence>
<proteinExistence type="predicted"/>
<feature type="compositionally biased region" description="Polar residues" evidence="5">
    <location>
        <begin position="239"/>
        <end position="258"/>
    </location>
</feature>
<keyword evidence="9" id="KW-1185">Reference proteome</keyword>
<feature type="compositionally biased region" description="Basic and acidic residues" evidence="5">
    <location>
        <begin position="364"/>
        <end position="385"/>
    </location>
</feature>
<feature type="region of interest" description="Disordered" evidence="5">
    <location>
        <begin position="401"/>
        <end position="444"/>
    </location>
</feature>
<evidence type="ECO:0008006" key="10">
    <source>
        <dbReference type="Google" id="ProtNLM"/>
    </source>
</evidence>
<dbReference type="PANTHER" id="PTHR14879">
    <property type="entry name" value="CASPASE REGULATOR, RING FINGER DOMAIN-CONTAINING"/>
    <property type="match status" value="1"/>
</dbReference>
<feature type="compositionally biased region" description="Low complexity" evidence="5">
    <location>
        <begin position="408"/>
        <end position="430"/>
    </location>
</feature>
<reference evidence="8" key="2">
    <citation type="journal article" date="2020" name="Nat. Commun.">
        <title>Large-scale genome sequencing of mycorrhizal fungi provides insights into the early evolution of symbiotic traits.</title>
        <authorList>
            <person name="Miyauchi S."/>
            <person name="Kiss E."/>
            <person name="Kuo A."/>
            <person name="Drula E."/>
            <person name="Kohler A."/>
            <person name="Sanchez-Garcia M."/>
            <person name="Morin E."/>
            <person name="Andreopoulos B."/>
            <person name="Barry K.W."/>
            <person name="Bonito G."/>
            <person name="Buee M."/>
            <person name="Carver A."/>
            <person name="Chen C."/>
            <person name="Cichocki N."/>
            <person name="Clum A."/>
            <person name="Culley D."/>
            <person name="Crous P.W."/>
            <person name="Fauchery L."/>
            <person name="Girlanda M."/>
            <person name="Hayes R.D."/>
            <person name="Keri Z."/>
            <person name="LaButti K."/>
            <person name="Lipzen A."/>
            <person name="Lombard V."/>
            <person name="Magnuson J."/>
            <person name="Maillard F."/>
            <person name="Murat C."/>
            <person name="Nolan M."/>
            <person name="Ohm R.A."/>
            <person name="Pangilinan J."/>
            <person name="Pereira M.F."/>
            <person name="Perotto S."/>
            <person name="Peter M."/>
            <person name="Pfister S."/>
            <person name="Riley R."/>
            <person name="Sitrit Y."/>
            <person name="Stielow J.B."/>
            <person name="Szollosi G."/>
            <person name="Zifcakova L."/>
            <person name="Stursova M."/>
            <person name="Spatafora J.W."/>
            <person name="Tedersoo L."/>
            <person name="Vaario L.M."/>
            <person name="Yamada A."/>
            <person name="Yan M."/>
            <person name="Wang P."/>
            <person name="Xu J."/>
            <person name="Bruns T."/>
            <person name="Baldrian P."/>
            <person name="Vilgalys R."/>
            <person name="Dunand C."/>
            <person name="Henrissat B."/>
            <person name="Grigoriev I.V."/>
            <person name="Hibbett D."/>
            <person name="Nagy L.G."/>
            <person name="Martin F.M."/>
        </authorList>
    </citation>
    <scope>NUCLEOTIDE SEQUENCE</scope>
    <source>
        <strain evidence="8">BED1</strain>
    </source>
</reference>